<dbReference type="PROSITE" id="PS50809">
    <property type="entry name" value="DM_2"/>
    <property type="match status" value="1"/>
</dbReference>
<evidence type="ECO:0000256" key="5">
    <source>
        <dbReference type="ARBA" id="ARBA00023242"/>
    </source>
</evidence>
<evidence type="ECO:0000256" key="3">
    <source>
        <dbReference type="ARBA" id="ARBA00022833"/>
    </source>
</evidence>
<dbReference type="GO" id="GO:0046872">
    <property type="term" value="F:metal ion binding"/>
    <property type="evidence" value="ECO:0007669"/>
    <property type="project" value="UniProtKB-KW"/>
</dbReference>
<feature type="compositionally biased region" description="Polar residues" evidence="7">
    <location>
        <begin position="151"/>
        <end position="170"/>
    </location>
</feature>
<dbReference type="GO" id="GO:0007548">
    <property type="term" value="P:sex differentiation"/>
    <property type="evidence" value="ECO:0007669"/>
    <property type="project" value="TreeGrafter"/>
</dbReference>
<gene>
    <name evidence="9" type="primary">Dmrt.a</name>
</gene>
<feature type="compositionally biased region" description="Polar residues" evidence="7">
    <location>
        <begin position="194"/>
        <end position="210"/>
    </location>
</feature>
<feature type="compositionally biased region" description="Polar residues" evidence="7">
    <location>
        <begin position="476"/>
        <end position="503"/>
    </location>
</feature>
<dbReference type="Pfam" id="PF03474">
    <property type="entry name" value="DMA"/>
    <property type="match status" value="1"/>
</dbReference>
<proteinExistence type="evidence at transcript level"/>
<dbReference type="GO" id="GO:0000978">
    <property type="term" value="F:RNA polymerase II cis-regulatory region sequence-specific DNA binding"/>
    <property type="evidence" value="ECO:0007669"/>
    <property type="project" value="TreeGrafter"/>
</dbReference>
<dbReference type="SMART" id="SM00301">
    <property type="entry name" value="DM"/>
    <property type="match status" value="1"/>
</dbReference>
<sequence length="623" mass="66254">MTSTGRPVDLAEATAGHMHNVSYSSPMMSAAAAVAAHQATSARSEYNSLAQAVSNPAAAALLLRAADKYPRTPKCARCRNHGVVSALKGHKRYCRWKDCLCPKCTLIAERQRVMAAQVALRRQQAQEENESRELQLLYGATQGMAGMGGQRMSQVSMSSCSPKTSPNSEFGMQKQGYDEDLAPIDSKRPRLDIQRSSVSPQMPNANSTFASPLVGGEQSPRDLRQEATHGRSPQGSDEESQNQSEGLSLKRSPTHPAMDEINQNETRRSPLVKMPSPIRGSPTPHSPDSSLFAGGNAENIVNAERYALPQNMDAIGKLKSNLVMLCRIFPKRSAAYLESALRNCDGDVVKTIEKVFNSEEHSASHDGLAKVRMQARKRSYNAAYVNSLPPPNSNASLPALPVSRLTEMSPNGERADSPASVGCSSASPPTPNATHHQAQPAHAMNHFHLPGLIAASTSQAFKSAFHPLTSDAKGPSGTNFTGAFNLSHDATSSPAHNPANQAPRNRLPGQLPLTGFNSLSPFAAAAYNAHAQHPSARNMGAFGVSPYVAASSFMPSLAAAAAAGFSGHPGLAKDYSFSGFMRGMSAIAYNKDKLHASGGMNGLHSVYRFDSSASDASSCSSDK</sequence>
<dbReference type="Pfam" id="PF00751">
    <property type="entry name" value="DM"/>
    <property type="match status" value="1"/>
</dbReference>
<dbReference type="FunFam" id="4.10.1040.10:FF:000001">
    <property type="entry name" value="doublesex- and mab-3-related transcription factor 1"/>
    <property type="match status" value="1"/>
</dbReference>
<feature type="compositionally biased region" description="Basic and acidic residues" evidence="7">
    <location>
        <begin position="219"/>
        <end position="229"/>
    </location>
</feature>
<comment type="subcellular location">
    <subcellularLocation>
        <location evidence="6">Nucleus</location>
    </subcellularLocation>
</comment>
<organism evidence="9">
    <name type="scientific">Phallusia mammillata</name>
    <dbReference type="NCBI Taxonomy" id="59560"/>
    <lineage>
        <taxon>Eukaryota</taxon>
        <taxon>Metazoa</taxon>
        <taxon>Chordata</taxon>
        <taxon>Tunicata</taxon>
        <taxon>Ascidiacea</taxon>
        <taxon>Phlebobranchia</taxon>
        <taxon>Ascidiidae</taxon>
        <taxon>Phallusia</taxon>
    </lineage>
</organism>
<dbReference type="PANTHER" id="PTHR12322">
    <property type="entry name" value="DOUBLESEX AND MAB-3 RELATED TRANSCRIPTION FACTOR DMRT"/>
    <property type="match status" value="1"/>
</dbReference>
<feature type="DNA-binding region" description="DM" evidence="6">
    <location>
        <begin position="75"/>
        <end position="122"/>
    </location>
</feature>
<evidence type="ECO:0000259" key="8">
    <source>
        <dbReference type="PROSITE" id="PS50809"/>
    </source>
</evidence>
<dbReference type="PROSITE" id="PS40000">
    <property type="entry name" value="DM_1"/>
    <property type="match status" value="1"/>
</dbReference>
<evidence type="ECO:0000256" key="7">
    <source>
        <dbReference type="SAM" id="MobiDB-lite"/>
    </source>
</evidence>
<reference evidence="9" key="1">
    <citation type="submission" date="2020-04" db="EMBL/GenBank/DDBJ databases">
        <authorList>
            <person name="Neveu A P."/>
        </authorList>
    </citation>
    <scope>NUCLEOTIDE SEQUENCE</scope>
    <source>
        <tissue evidence="9">Whole embryo</tissue>
    </source>
</reference>
<evidence type="ECO:0000256" key="4">
    <source>
        <dbReference type="ARBA" id="ARBA00023125"/>
    </source>
</evidence>
<dbReference type="AlphaFoldDB" id="A0A6F9DAX5"/>
<dbReference type="Gene3D" id="4.10.1040.10">
    <property type="entry name" value="DM DNA-binding domain"/>
    <property type="match status" value="1"/>
</dbReference>
<evidence type="ECO:0000256" key="1">
    <source>
        <dbReference type="ARBA" id="ARBA00006834"/>
    </source>
</evidence>
<dbReference type="InterPro" id="IPR005173">
    <property type="entry name" value="DMA"/>
</dbReference>
<evidence type="ECO:0000256" key="6">
    <source>
        <dbReference type="PROSITE-ProRule" id="PRU00070"/>
    </source>
</evidence>
<comment type="similarity">
    <text evidence="1">Belongs to the DMRT family.</text>
</comment>
<dbReference type="InterPro" id="IPR036407">
    <property type="entry name" value="DM_DNA-bd_sf"/>
</dbReference>
<accession>A0A6F9DAX5</accession>
<feature type="region of interest" description="Disordered" evidence="7">
    <location>
        <begin position="194"/>
        <end position="293"/>
    </location>
</feature>
<dbReference type="PANTHER" id="PTHR12322:SF116">
    <property type="entry name" value="DOUBLESEX-MAB RELATED 99B"/>
    <property type="match status" value="1"/>
</dbReference>
<evidence type="ECO:0000313" key="9">
    <source>
        <dbReference type="EMBL" id="CAB3238369.1"/>
    </source>
</evidence>
<keyword evidence="2 6" id="KW-0479">Metal-binding</keyword>
<keyword evidence="4 6" id="KW-0238">DNA-binding</keyword>
<feature type="region of interest" description="Disordered" evidence="7">
    <location>
        <begin position="407"/>
        <end position="440"/>
    </location>
</feature>
<feature type="region of interest" description="Disordered" evidence="7">
    <location>
        <begin position="470"/>
        <end position="509"/>
    </location>
</feature>
<dbReference type="EMBL" id="LR784549">
    <property type="protein sequence ID" value="CAB3238369.1"/>
    <property type="molecule type" value="mRNA"/>
</dbReference>
<dbReference type="SUPFAM" id="SSF82927">
    <property type="entry name" value="Cysteine-rich DNA binding domain, (DM domain)"/>
    <property type="match status" value="1"/>
</dbReference>
<dbReference type="InterPro" id="IPR026607">
    <property type="entry name" value="DMRT"/>
</dbReference>
<dbReference type="GO" id="GO:0005634">
    <property type="term" value="C:nucleus"/>
    <property type="evidence" value="ECO:0007669"/>
    <property type="project" value="UniProtKB-SubCell"/>
</dbReference>
<protein>
    <submittedName>
        <fullName evidence="9">DMRT1 doublesex- and mab-3-related transcription factor</fullName>
    </submittedName>
</protein>
<feature type="domain" description="DM" evidence="8">
    <location>
        <begin position="75"/>
        <end position="122"/>
    </location>
</feature>
<keyword evidence="5 6" id="KW-0539">Nucleus</keyword>
<dbReference type="InterPro" id="IPR001275">
    <property type="entry name" value="DM_DNA-bd"/>
</dbReference>
<feature type="region of interest" description="Disordered" evidence="7">
    <location>
        <begin position="146"/>
        <end position="173"/>
    </location>
</feature>
<feature type="compositionally biased region" description="Polar residues" evidence="7">
    <location>
        <begin position="231"/>
        <end position="246"/>
    </location>
</feature>
<name>A0A6F9DAX5_9ASCI</name>
<evidence type="ECO:0000256" key="2">
    <source>
        <dbReference type="ARBA" id="ARBA00022723"/>
    </source>
</evidence>
<keyword evidence="3 6" id="KW-0862">Zinc</keyword>
<feature type="compositionally biased region" description="Polar residues" evidence="7">
    <location>
        <begin position="422"/>
        <end position="437"/>
    </location>
</feature>
<dbReference type="GO" id="GO:0000981">
    <property type="term" value="F:DNA-binding transcription factor activity, RNA polymerase II-specific"/>
    <property type="evidence" value="ECO:0007669"/>
    <property type="project" value="TreeGrafter"/>
</dbReference>